<feature type="binding site" evidence="8">
    <location>
        <position position="200"/>
    </location>
    <ligand>
        <name>substrate</name>
    </ligand>
</feature>
<dbReference type="InterPro" id="IPR000111">
    <property type="entry name" value="Glyco_hydro_27/36_CS"/>
</dbReference>
<dbReference type="Pfam" id="PF16875">
    <property type="entry name" value="Glyco_hydro_36N"/>
    <property type="match status" value="1"/>
</dbReference>
<dbReference type="InterPro" id="IPR050985">
    <property type="entry name" value="Alpha-glycosidase_related"/>
</dbReference>
<keyword evidence="4 6" id="KW-0378">Hydrolase</keyword>
<dbReference type="PANTHER" id="PTHR43053:SF3">
    <property type="entry name" value="ALPHA-GALACTOSIDASE C-RELATED"/>
    <property type="match status" value="1"/>
</dbReference>
<dbReference type="RefSeq" id="WP_155113113.1">
    <property type="nucleotide sequence ID" value="NZ_WMIB01000016.1"/>
</dbReference>
<dbReference type="InterPro" id="IPR013780">
    <property type="entry name" value="Glyco_hydro_b"/>
</dbReference>
<protein>
    <recommendedName>
        <fullName evidence="3 6">Alpha-galactosidase</fullName>
        <ecNumber evidence="3 6">3.2.1.22</ecNumber>
    </recommendedName>
</protein>
<dbReference type="InterPro" id="IPR031705">
    <property type="entry name" value="Glyco_hydro_36_C"/>
</dbReference>
<dbReference type="AlphaFoldDB" id="A0A7X2V5V9"/>
<feature type="binding site" evidence="8">
    <location>
        <position position="549"/>
    </location>
    <ligand>
        <name>substrate</name>
    </ligand>
</feature>
<dbReference type="InterPro" id="IPR002252">
    <property type="entry name" value="Glyco_hydro_36"/>
</dbReference>
<evidence type="ECO:0000256" key="1">
    <source>
        <dbReference type="ARBA" id="ARBA00001255"/>
    </source>
</evidence>
<feature type="active site" description="Nucleophile" evidence="7">
    <location>
        <position position="479"/>
    </location>
</feature>
<dbReference type="GO" id="GO:0004557">
    <property type="term" value="F:alpha-galactosidase activity"/>
    <property type="evidence" value="ECO:0007669"/>
    <property type="project" value="UniProtKB-UniRule"/>
</dbReference>
<dbReference type="Gene3D" id="2.60.40.1180">
    <property type="entry name" value="Golgi alpha-mannosidase II"/>
    <property type="match status" value="1"/>
</dbReference>
<proteinExistence type="inferred from homology"/>
<evidence type="ECO:0000256" key="2">
    <source>
        <dbReference type="ARBA" id="ARBA00006202"/>
    </source>
</evidence>
<evidence type="ECO:0000256" key="6">
    <source>
        <dbReference type="PIRNR" id="PIRNR005536"/>
    </source>
</evidence>
<dbReference type="InterPro" id="IPR017853">
    <property type="entry name" value="GH"/>
</dbReference>
<feature type="binding site" evidence="8">
    <location>
        <position position="444"/>
    </location>
    <ligand>
        <name>substrate</name>
    </ligand>
</feature>
<evidence type="ECO:0000256" key="3">
    <source>
        <dbReference type="ARBA" id="ARBA00012755"/>
    </source>
</evidence>
<organism evidence="11 12">
    <name type="scientific">Metabacillus mangrovi</name>
    <dbReference type="NCBI Taxonomy" id="1491830"/>
    <lineage>
        <taxon>Bacteria</taxon>
        <taxon>Bacillati</taxon>
        <taxon>Bacillota</taxon>
        <taxon>Bacilli</taxon>
        <taxon>Bacillales</taxon>
        <taxon>Bacillaceae</taxon>
        <taxon>Metabacillus</taxon>
    </lineage>
</organism>
<gene>
    <name evidence="11" type="ORF">GKZ89_14450</name>
</gene>
<dbReference type="PRINTS" id="PR00743">
    <property type="entry name" value="GLHYDRLASE36"/>
</dbReference>
<dbReference type="EMBL" id="WMIB01000016">
    <property type="protein sequence ID" value="MTH54601.1"/>
    <property type="molecule type" value="Genomic_DNA"/>
</dbReference>
<keyword evidence="12" id="KW-1185">Reference proteome</keyword>
<comment type="similarity">
    <text evidence="2">Belongs to the glycosyl hydrolase 36 family.</text>
</comment>
<comment type="caution">
    <text evidence="11">The sequence shown here is derived from an EMBL/GenBank/DDBJ whole genome shotgun (WGS) entry which is preliminary data.</text>
</comment>
<keyword evidence="5 6" id="KW-0326">Glycosidase</keyword>
<dbReference type="Proteomes" id="UP000434639">
    <property type="component" value="Unassembled WGS sequence"/>
</dbReference>
<dbReference type="Gene3D" id="2.70.98.60">
    <property type="entry name" value="alpha-galactosidase from lactobacil brevis"/>
    <property type="match status" value="1"/>
</dbReference>
<dbReference type="CDD" id="cd14791">
    <property type="entry name" value="GH36"/>
    <property type="match status" value="1"/>
</dbReference>
<sequence>MLIFVNESSKQFHLTNGEISYIFHVMKNGELGQLYYGKALKHQDDFSRFQNASVPTPASCHVEKDDPAFSLETLRQEYPGYGTTDFREPALSIRRESGSSVHRFQYERYEKSKGKGPIPGMPATFAEEDEAETLSIILLDQTAGLKLTLCYTIFKNVPVIARRTILENTGDETVQLERIMSLSLDLNDKEYTMLHLSGTWSRERHLKERKLEAGIQSVSSARGASSHHHNPFLALKRPETTETLGEAIGFHFIYSGNFLAQAEVDHYETTRVLMGINPFQFNWRLSPGAVFYSPEAVMTYSDKGLNGLTQSVHDLFRDHLISRNWRSRIRPVLINNWEATYFDFNAEKITAIARQAKELGVELFVLDDGWFGKRNDDTTSLGDWYTDKAKLPEGLDALAEAIRDEGLEFGLWFEPEMISEESDLFERHPDWAVQDPDRPKSYGRNQWVLDYTRKEVVNYLYERMSSFIRSAKLSYIKWDMNRNITEAYSAALGRDRQGEFFHRYILGVYDLYERLTSEFPDVLFESCAGGGGRFDAGMLYYAPQAWTSDDTDAAERLKIQYGSSFVYPVYSMGSHVSDIPNHQTLRSTSLKMRGDTAYFGTFGYELDPNKMTDEEKEEVKQQILQYKKYRELVRDGDFYRLRSPFDSNETIWMITAKDQSSALAGWYKTLAVPNPKKEQVIKLAGLDPDALYSIEGYSEPYRGDELMRRGLNLSPEFNGANGKHALRGGDFQSEIFFLKKI</sequence>
<dbReference type="EC" id="3.2.1.22" evidence="3 6"/>
<evidence type="ECO:0000313" key="12">
    <source>
        <dbReference type="Proteomes" id="UP000434639"/>
    </source>
</evidence>
<evidence type="ECO:0000259" key="9">
    <source>
        <dbReference type="Pfam" id="PF16874"/>
    </source>
</evidence>
<feature type="domain" description="Glycosyl hydrolase family 36 N-terminal" evidence="10">
    <location>
        <begin position="29"/>
        <end position="285"/>
    </location>
</feature>
<evidence type="ECO:0000256" key="8">
    <source>
        <dbReference type="PIRSR" id="PIRSR005536-2"/>
    </source>
</evidence>
<dbReference type="InterPro" id="IPR013785">
    <property type="entry name" value="Aldolase_TIM"/>
</dbReference>
<dbReference type="Pfam" id="PF16874">
    <property type="entry name" value="Glyco_hydro_36C"/>
    <property type="match status" value="1"/>
</dbReference>
<dbReference type="PIRSF" id="PIRSF005536">
    <property type="entry name" value="Agal"/>
    <property type="match status" value="1"/>
</dbReference>
<feature type="domain" description="Glycosyl hydrolase family 36 C-terminal" evidence="9">
    <location>
        <begin position="650"/>
        <end position="738"/>
    </location>
</feature>
<dbReference type="InterPro" id="IPR031704">
    <property type="entry name" value="Glyco_hydro_36_N"/>
</dbReference>
<dbReference type="GO" id="GO:0016052">
    <property type="term" value="P:carbohydrate catabolic process"/>
    <property type="evidence" value="ECO:0007669"/>
    <property type="project" value="InterPro"/>
</dbReference>
<accession>A0A7X2V5V9</accession>
<dbReference type="Pfam" id="PF02065">
    <property type="entry name" value="Melibiase"/>
    <property type="match status" value="1"/>
</dbReference>
<dbReference type="InterPro" id="IPR038417">
    <property type="entry name" value="Alpga-gal_N_sf"/>
</dbReference>
<evidence type="ECO:0000313" key="11">
    <source>
        <dbReference type="EMBL" id="MTH54601.1"/>
    </source>
</evidence>
<feature type="binding site" evidence="8">
    <location>
        <begin position="367"/>
        <end position="368"/>
    </location>
    <ligand>
        <name>substrate</name>
    </ligand>
</feature>
<reference evidence="11 12" key="1">
    <citation type="journal article" date="2017" name="Int. J. Syst. Evol. Microbiol.">
        <title>Bacillus mangrovi sp. nov., isolated from a sediment sample from a mangrove forest.</title>
        <authorList>
            <person name="Gupta V."/>
            <person name="Singh P.K."/>
            <person name="Korpole S."/>
            <person name="Tanuku N.R.S."/>
            <person name="Pinnaka A.K."/>
        </authorList>
    </citation>
    <scope>NUCLEOTIDE SEQUENCE [LARGE SCALE GENOMIC DNA]</scope>
    <source>
        <strain evidence="11 12">KCTC 33872</strain>
    </source>
</reference>
<evidence type="ECO:0000259" key="10">
    <source>
        <dbReference type="Pfam" id="PF16875"/>
    </source>
</evidence>
<dbReference type="OrthoDB" id="9758822at2"/>
<evidence type="ECO:0000256" key="7">
    <source>
        <dbReference type="PIRSR" id="PIRSR005536-1"/>
    </source>
</evidence>
<dbReference type="PANTHER" id="PTHR43053">
    <property type="entry name" value="GLYCOSIDASE FAMILY 31"/>
    <property type="match status" value="1"/>
</dbReference>
<feature type="binding site" evidence="8">
    <location>
        <begin position="477"/>
        <end position="481"/>
    </location>
    <ligand>
        <name>substrate</name>
    </ligand>
</feature>
<feature type="binding site" evidence="8">
    <location>
        <position position="527"/>
    </location>
    <ligand>
        <name>substrate</name>
    </ligand>
</feature>
<dbReference type="SUPFAM" id="SSF51445">
    <property type="entry name" value="(Trans)glycosidases"/>
    <property type="match status" value="1"/>
</dbReference>
<comment type="catalytic activity">
    <reaction evidence="1 6">
        <text>Hydrolysis of terminal, non-reducing alpha-D-galactose residues in alpha-D-galactosides, including galactose oligosaccharides, galactomannans and galactolipids.</text>
        <dbReference type="EC" id="3.2.1.22"/>
    </reaction>
</comment>
<evidence type="ECO:0000256" key="4">
    <source>
        <dbReference type="ARBA" id="ARBA00022801"/>
    </source>
</evidence>
<evidence type="ECO:0000256" key="5">
    <source>
        <dbReference type="ARBA" id="ARBA00023295"/>
    </source>
</evidence>
<name>A0A7X2V5V9_9BACI</name>
<feature type="active site" description="Proton donor" evidence="7">
    <location>
        <position position="549"/>
    </location>
</feature>
<dbReference type="Gene3D" id="3.20.20.70">
    <property type="entry name" value="Aldolase class I"/>
    <property type="match status" value="1"/>
</dbReference>
<dbReference type="FunFam" id="3.20.20.70:FF:000118">
    <property type="entry name" value="Alpha-galactosidase"/>
    <property type="match status" value="1"/>
</dbReference>
<dbReference type="PROSITE" id="PS00512">
    <property type="entry name" value="ALPHA_GALACTOSIDASE"/>
    <property type="match status" value="1"/>
</dbReference>